<dbReference type="SMART" id="SM00239">
    <property type="entry name" value="C2"/>
    <property type="match status" value="1"/>
</dbReference>
<gene>
    <name evidence="12" type="ORF">HJC23_014079</name>
</gene>
<dbReference type="Gene3D" id="3.20.20.190">
    <property type="entry name" value="Phosphatidylinositol (PI) phosphodiesterase"/>
    <property type="match status" value="1"/>
</dbReference>
<dbReference type="SMART" id="SM00148">
    <property type="entry name" value="PLCXc"/>
    <property type="match status" value="1"/>
</dbReference>
<dbReference type="CDD" id="cd15898">
    <property type="entry name" value="EFh_PI-PLC"/>
    <property type="match status" value="1"/>
</dbReference>
<dbReference type="InterPro" id="IPR035892">
    <property type="entry name" value="C2_domain_sf"/>
</dbReference>
<feature type="domain" description="PI-PLC Y-box" evidence="10">
    <location>
        <begin position="614"/>
        <end position="725"/>
    </location>
</feature>
<comment type="caution">
    <text evidence="12">The sequence shown here is derived from an EMBL/GenBank/DDBJ whole genome shotgun (WGS) entry which is preliminary data.</text>
</comment>
<dbReference type="GO" id="GO:0007165">
    <property type="term" value="P:signal transduction"/>
    <property type="evidence" value="ECO:0007669"/>
    <property type="project" value="UniProtKB-KW"/>
</dbReference>
<dbReference type="PROSITE" id="PS50008">
    <property type="entry name" value="PIPLC_Y_DOMAIN"/>
    <property type="match status" value="1"/>
</dbReference>
<dbReference type="InterPro" id="IPR011992">
    <property type="entry name" value="EF-hand-dom_pair"/>
</dbReference>
<evidence type="ECO:0000259" key="9">
    <source>
        <dbReference type="PROSITE" id="PS50004"/>
    </source>
</evidence>
<dbReference type="CDD" id="cd08558">
    <property type="entry name" value="PI-PLCc_eukaryota"/>
    <property type="match status" value="1"/>
</dbReference>
<evidence type="ECO:0000256" key="3">
    <source>
        <dbReference type="ARBA" id="ARBA00022837"/>
    </source>
</evidence>
<feature type="compositionally biased region" description="Low complexity" evidence="8">
    <location>
        <begin position="10"/>
        <end position="26"/>
    </location>
</feature>
<feature type="compositionally biased region" description="Acidic residues" evidence="8">
    <location>
        <begin position="570"/>
        <end position="584"/>
    </location>
</feature>
<evidence type="ECO:0000256" key="2">
    <source>
        <dbReference type="ARBA" id="ARBA00022801"/>
    </source>
</evidence>
<dbReference type="Pfam" id="PF00388">
    <property type="entry name" value="PI-PLC-X"/>
    <property type="match status" value="1"/>
</dbReference>
<dbReference type="InterPro" id="IPR011993">
    <property type="entry name" value="PH-like_dom_sf"/>
</dbReference>
<evidence type="ECO:0000256" key="8">
    <source>
        <dbReference type="SAM" id="MobiDB-lite"/>
    </source>
</evidence>
<dbReference type="EMBL" id="JABMIG020000013">
    <property type="protein sequence ID" value="KAL3803531.1"/>
    <property type="molecule type" value="Genomic_DNA"/>
</dbReference>
<evidence type="ECO:0000256" key="4">
    <source>
        <dbReference type="ARBA" id="ARBA00022963"/>
    </source>
</evidence>
<evidence type="ECO:0000256" key="6">
    <source>
        <dbReference type="ARBA" id="ARBA00023224"/>
    </source>
</evidence>
<dbReference type="PROSITE" id="PS00018">
    <property type="entry name" value="EF_HAND_1"/>
    <property type="match status" value="1"/>
</dbReference>
<evidence type="ECO:0000256" key="5">
    <source>
        <dbReference type="ARBA" id="ARBA00023098"/>
    </source>
</evidence>
<dbReference type="InterPro" id="IPR000008">
    <property type="entry name" value="C2_dom"/>
</dbReference>
<feature type="region of interest" description="Disordered" evidence="8">
    <location>
        <begin position="1"/>
        <end position="31"/>
    </location>
</feature>
<dbReference type="Proteomes" id="UP001516023">
    <property type="component" value="Unassembled WGS sequence"/>
</dbReference>
<protein>
    <recommendedName>
        <fullName evidence="1 7">Phosphoinositide phospholipase C</fullName>
        <ecNumber evidence="1 7">3.1.4.11</ecNumber>
    </recommendedName>
</protein>
<dbReference type="PANTHER" id="PTHR10336">
    <property type="entry name" value="PHOSPHOINOSITIDE-SPECIFIC PHOSPHOLIPASE C FAMILY PROTEIN"/>
    <property type="match status" value="1"/>
</dbReference>
<keyword evidence="2 7" id="KW-0378">Hydrolase</keyword>
<dbReference type="SUPFAM" id="SSF49562">
    <property type="entry name" value="C2 domain (Calcium/lipid-binding domain, CaLB)"/>
    <property type="match status" value="1"/>
</dbReference>
<dbReference type="GO" id="GO:0004435">
    <property type="term" value="F:phosphatidylinositol-4,5-bisphosphate phospholipase C activity"/>
    <property type="evidence" value="ECO:0007669"/>
    <property type="project" value="UniProtKB-EC"/>
</dbReference>
<reference evidence="12 13" key="1">
    <citation type="journal article" date="2020" name="G3 (Bethesda)">
        <title>Improved Reference Genome for Cyclotella cryptica CCMP332, a Model for Cell Wall Morphogenesis, Salinity Adaptation, and Lipid Production in Diatoms (Bacillariophyta).</title>
        <authorList>
            <person name="Roberts W.R."/>
            <person name="Downey K.M."/>
            <person name="Ruck E.C."/>
            <person name="Traller J.C."/>
            <person name="Alverson A.J."/>
        </authorList>
    </citation>
    <scope>NUCLEOTIDE SEQUENCE [LARGE SCALE GENOMIC DNA]</scope>
    <source>
        <strain evidence="12 13">CCMP332</strain>
    </source>
</reference>
<evidence type="ECO:0000256" key="7">
    <source>
        <dbReference type="RuleBase" id="RU361133"/>
    </source>
</evidence>
<comment type="catalytic activity">
    <reaction evidence="7">
        <text>a 1,2-diacyl-sn-glycero-3-phospho-(1D-myo-inositol-4,5-bisphosphate) + H2O = 1D-myo-inositol 1,4,5-trisphosphate + a 1,2-diacyl-sn-glycerol + H(+)</text>
        <dbReference type="Rhea" id="RHEA:33179"/>
        <dbReference type="ChEBI" id="CHEBI:15377"/>
        <dbReference type="ChEBI" id="CHEBI:15378"/>
        <dbReference type="ChEBI" id="CHEBI:17815"/>
        <dbReference type="ChEBI" id="CHEBI:58456"/>
        <dbReference type="ChEBI" id="CHEBI:203600"/>
        <dbReference type="EC" id="3.1.4.11"/>
    </reaction>
</comment>
<dbReference type="InterPro" id="IPR001711">
    <property type="entry name" value="PLipase_C_Pinositol-sp_Y"/>
</dbReference>
<dbReference type="SMART" id="SM00149">
    <property type="entry name" value="PLCYc"/>
    <property type="match status" value="1"/>
</dbReference>
<dbReference type="InterPro" id="IPR000909">
    <property type="entry name" value="PLipase_C_PInositol-sp_X_dom"/>
</dbReference>
<dbReference type="SUPFAM" id="SSF51695">
    <property type="entry name" value="PLC-like phosphodiesterases"/>
    <property type="match status" value="1"/>
</dbReference>
<evidence type="ECO:0000259" key="11">
    <source>
        <dbReference type="PROSITE" id="PS50222"/>
    </source>
</evidence>
<keyword evidence="5 7" id="KW-0443">Lipid metabolism</keyword>
<dbReference type="PROSITE" id="PS50222">
    <property type="entry name" value="EF_HAND_2"/>
    <property type="match status" value="1"/>
</dbReference>
<dbReference type="FunFam" id="3.20.20.190:FF:000039">
    <property type="entry name" value="Phosphoinositide phospholipase C"/>
    <property type="match status" value="1"/>
</dbReference>
<proteinExistence type="predicted"/>
<dbReference type="PROSITE" id="PS50007">
    <property type="entry name" value="PIPLC_X_DOMAIN"/>
    <property type="match status" value="1"/>
</dbReference>
<dbReference type="InterPro" id="IPR017946">
    <property type="entry name" value="PLC-like_Pdiesterase_TIM-brl"/>
</dbReference>
<keyword evidence="3" id="KW-0106">Calcium</keyword>
<dbReference type="InterPro" id="IPR002048">
    <property type="entry name" value="EF_hand_dom"/>
</dbReference>
<keyword evidence="4 7" id="KW-0442">Lipid degradation</keyword>
<evidence type="ECO:0000259" key="10">
    <source>
        <dbReference type="PROSITE" id="PS50008"/>
    </source>
</evidence>
<dbReference type="SUPFAM" id="SSF47473">
    <property type="entry name" value="EF-hand"/>
    <property type="match status" value="1"/>
</dbReference>
<accession>A0ABD3QWS6</accession>
<evidence type="ECO:0000313" key="12">
    <source>
        <dbReference type="EMBL" id="KAL3803531.1"/>
    </source>
</evidence>
<dbReference type="PROSITE" id="PS50004">
    <property type="entry name" value="C2"/>
    <property type="match status" value="1"/>
</dbReference>
<dbReference type="GO" id="GO:0016042">
    <property type="term" value="P:lipid catabolic process"/>
    <property type="evidence" value="ECO:0007669"/>
    <property type="project" value="UniProtKB-KW"/>
</dbReference>
<dbReference type="CDD" id="cd00275">
    <property type="entry name" value="C2_PLC_like"/>
    <property type="match status" value="1"/>
</dbReference>
<sequence>MFSGSFPFRSAPSPSTQPTAAAANRSPPSPPKKITFKYALERIRVNDRFFAGINVFKVTPNGKLEPALFTLSRDRFILSVLPRKLERMSSNSGGGASLLRPTILRSRIKSANSTGGDSLDGTSSIDTGVFSGASMNFGMDTVNVGSIDRIQSGQNTLKFELARQRERKQGLSPRNVGGIPLLDESRCFSLIFRGAKTLDLMVDEGGDREEILYVLTAIVKEYGRAKLKVGNEVQLLRYVWNDVDRDNSNTINEKEMGELLNRINFQIKEKNHSAVYQKFAKTLGLDKATRKRGLTFEQCVTLLHKTKRDTWQVKPVTQLFYDMFGQFMNNNKVRKKVSATSFLNRFLITVQGEDDKTMDDVMKLFASLHDLELAHVANHVTEKDYISIDHFEAYLLSRSNDIFDPQREKYRKEDMSRPLSEYWINSSHNTYLTGDQLTSRSSVEMYTKALYRGCRCVELDIWDGGKDDFGNPIPIVYHGHTMTSKILFEDIIKSFQVFLMLHPGTYPLILSLENHCSLPFQEVMAAQLKSILGKNLYIPDEQSLLGELPSPAQLRGMVVLKGRRPIGATDDYDTDDDAAADDMTDQQSVRTERTSVSSRKLATSVKIAPELAKLTLFHGTKFRSWDESIETPTYHMHSFSESRVKAFSKSPQSYRWVEYNQRHLSRAFPSGKRVDSSNYSPILAWSTGCQMVALNYQTPDEPLRINDGRFRENGEKGYVLKPSSLMMKGKVEPSALLLEVKILSGSCLPKPGGLSSGDCIDPYVIVSLFDCHEGRETTTSQNTNVVMNNGFSPIWNFEDSYHFQVQNAAVAVMQFTVWDKNSSPKSDEFIASASVPISCMRQGIRSVQLFDANNTRSGAFDFASLLVLVRFEYSQAEL</sequence>
<dbReference type="PANTHER" id="PTHR10336:SF36">
    <property type="entry name" value="1-PHOSPHATIDYLINOSITOL 4,5-BISPHOSPHATE PHOSPHODIESTERASE BETA-4"/>
    <property type="match status" value="1"/>
</dbReference>
<evidence type="ECO:0000313" key="13">
    <source>
        <dbReference type="Proteomes" id="UP001516023"/>
    </source>
</evidence>
<feature type="domain" description="C2" evidence="9">
    <location>
        <begin position="716"/>
        <end position="851"/>
    </location>
</feature>
<dbReference type="Pfam" id="PF00387">
    <property type="entry name" value="PI-PLC-Y"/>
    <property type="match status" value="1"/>
</dbReference>
<evidence type="ECO:0000256" key="1">
    <source>
        <dbReference type="ARBA" id="ARBA00012368"/>
    </source>
</evidence>
<dbReference type="Gene3D" id="1.10.238.10">
    <property type="entry name" value="EF-hand"/>
    <property type="match status" value="1"/>
</dbReference>
<dbReference type="AlphaFoldDB" id="A0ABD3QWS6"/>
<dbReference type="PRINTS" id="PR00390">
    <property type="entry name" value="PHPHLIPASEC"/>
</dbReference>
<keyword evidence="6" id="KW-0807">Transducer</keyword>
<keyword evidence="13" id="KW-1185">Reference proteome</keyword>
<dbReference type="Gene3D" id="2.30.29.30">
    <property type="entry name" value="Pleckstrin-homology domain (PH domain)/Phosphotyrosine-binding domain (PTB)"/>
    <property type="match status" value="1"/>
</dbReference>
<dbReference type="Gene3D" id="2.60.40.150">
    <property type="entry name" value="C2 domain"/>
    <property type="match status" value="1"/>
</dbReference>
<dbReference type="EC" id="3.1.4.11" evidence="1 7"/>
<name>A0ABD3QWS6_9STRA</name>
<dbReference type="InterPro" id="IPR001192">
    <property type="entry name" value="PI-PLC_fam"/>
</dbReference>
<feature type="domain" description="EF-hand" evidence="11">
    <location>
        <begin position="231"/>
        <end position="266"/>
    </location>
</feature>
<dbReference type="Pfam" id="PF00168">
    <property type="entry name" value="C2"/>
    <property type="match status" value="1"/>
</dbReference>
<dbReference type="InterPro" id="IPR018247">
    <property type="entry name" value="EF_Hand_1_Ca_BS"/>
</dbReference>
<organism evidence="12 13">
    <name type="scientific">Cyclotella cryptica</name>
    <dbReference type="NCBI Taxonomy" id="29204"/>
    <lineage>
        <taxon>Eukaryota</taxon>
        <taxon>Sar</taxon>
        <taxon>Stramenopiles</taxon>
        <taxon>Ochrophyta</taxon>
        <taxon>Bacillariophyta</taxon>
        <taxon>Coscinodiscophyceae</taxon>
        <taxon>Thalassiosirophycidae</taxon>
        <taxon>Stephanodiscales</taxon>
        <taxon>Stephanodiscaceae</taxon>
        <taxon>Cyclotella</taxon>
    </lineage>
</organism>
<feature type="region of interest" description="Disordered" evidence="8">
    <location>
        <begin position="570"/>
        <end position="595"/>
    </location>
</feature>